<evidence type="ECO:0000256" key="3">
    <source>
        <dbReference type="ARBA" id="ARBA00022729"/>
    </source>
</evidence>
<feature type="chain" id="PRO_5037209081" evidence="7">
    <location>
        <begin position="27"/>
        <end position="201"/>
    </location>
</feature>
<evidence type="ECO:0000256" key="1">
    <source>
        <dbReference type="ARBA" id="ARBA00003565"/>
    </source>
</evidence>
<evidence type="ECO:0000256" key="2">
    <source>
        <dbReference type="ARBA" id="ARBA00005791"/>
    </source>
</evidence>
<evidence type="ECO:0000256" key="7">
    <source>
        <dbReference type="SAM" id="SignalP"/>
    </source>
</evidence>
<name>A0A942ICC3_9HYPH</name>
<reference evidence="9" key="1">
    <citation type="submission" date="2021-04" db="EMBL/GenBank/DDBJ databases">
        <title>Pseudaminobacter soli sp. nov., isolated from paddy soil contaminated by heavy metals.</title>
        <authorList>
            <person name="Zhang K."/>
        </authorList>
    </citation>
    <scope>NUCLEOTIDE SEQUENCE</scope>
    <source>
        <strain evidence="9">19-2017</strain>
    </source>
</reference>
<feature type="signal peptide" evidence="7">
    <location>
        <begin position="1"/>
        <end position="26"/>
    </location>
</feature>
<keyword evidence="3 7" id="KW-0732">Signal</keyword>
<evidence type="ECO:0000256" key="4">
    <source>
        <dbReference type="ARBA" id="ARBA00023002"/>
    </source>
</evidence>
<protein>
    <submittedName>
        <fullName evidence="9">DsbA family protein</fullName>
    </submittedName>
</protein>
<comment type="caution">
    <text evidence="9">The sequence shown here is derived from an EMBL/GenBank/DDBJ whole genome shotgun (WGS) entry which is preliminary data.</text>
</comment>
<proteinExistence type="inferred from homology"/>
<dbReference type="InterPro" id="IPR006311">
    <property type="entry name" value="TAT_signal"/>
</dbReference>
<dbReference type="Pfam" id="PF13462">
    <property type="entry name" value="Thioredoxin_4"/>
    <property type="match status" value="1"/>
</dbReference>
<dbReference type="InterPro" id="IPR036249">
    <property type="entry name" value="Thioredoxin-like_sf"/>
</dbReference>
<keyword evidence="6" id="KW-0676">Redox-active center</keyword>
<dbReference type="PANTHER" id="PTHR13887">
    <property type="entry name" value="GLUTATHIONE S-TRANSFERASE KAPPA"/>
    <property type="match status" value="1"/>
</dbReference>
<evidence type="ECO:0000256" key="5">
    <source>
        <dbReference type="ARBA" id="ARBA00023157"/>
    </source>
</evidence>
<dbReference type="PROSITE" id="PS51352">
    <property type="entry name" value="THIOREDOXIN_2"/>
    <property type="match status" value="1"/>
</dbReference>
<dbReference type="InterPro" id="IPR013766">
    <property type="entry name" value="Thioredoxin_domain"/>
</dbReference>
<dbReference type="EMBL" id="JAGWCR010000030">
    <property type="protein sequence ID" value="MBS3652551.1"/>
    <property type="molecule type" value="Genomic_DNA"/>
</dbReference>
<keyword evidence="10" id="KW-1185">Reference proteome</keyword>
<keyword evidence="4" id="KW-0560">Oxidoreductase</keyword>
<dbReference type="PROSITE" id="PS51318">
    <property type="entry name" value="TAT"/>
    <property type="match status" value="1"/>
</dbReference>
<dbReference type="GO" id="GO:0016491">
    <property type="term" value="F:oxidoreductase activity"/>
    <property type="evidence" value="ECO:0007669"/>
    <property type="project" value="UniProtKB-KW"/>
</dbReference>
<evidence type="ECO:0000256" key="6">
    <source>
        <dbReference type="ARBA" id="ARBA00023284"/>
    </source>
</evidence>
<accession>A0A942ICC3</accession>
<evidence type="ECO:0000313" key="9">
    <source>
        <dbReference type="EMBL" id="MBS3652551.1"/>
    </source>
</evidence>
<dbReference type="AlphaFoldDB" id="A0A942ICC3"/>
<dbReference type="RefSeq" id="WP_188258100.1">
    <property type="nucleotide sequence ID" value="NZ_JABVCF010000030.1"/>
</dbReference>
<dbReference type="CDD" id="cd03023">
    <property type="entry name" value="DsbA_Com1_like"/>
    <property type="match status" value="1"/>
</dbReference>
<sequence length="201" mass="21853">MLNRRHLLKATAAGLATAVLPLPALAQPELTVEEVLFDLQIPVLGNPDGDVTIAEYFDYQCPFCKRGHKDLMEVVREDGKVRLVMKDWPILGAPSVHASSLVLAAGKDYEKALHALMSTKGRLSNEDVDAVLKKAGLDPETLLAAFKKDQDRIDGILGRNMDQANAFGFGGTPAFLVNTRVHHGAMDKQALRDSIAAARKN</sequence>
<organism evidence="9 10">
    <name type="scientific">Pseudaminobacter soli</name>
    <name type="common">ex Zhang et al. 2022</name>
    <dbReference type="NCBI Taxonomy" id="2831468"/>
    <lineage>
        <taxon>Bacteria</taxon>
        <taxon>Pseudomonadati</taxon>
        <taxon>Pseudomonadota</taxon>
        <taxon>Alphaproteobacteria</taxon>
        <taxon>Hyphomicrobiales</taxon>
        <taxon>Phyllobacteriaceae</taxon>
        <taxon>Pseudaminobacter</taxon>
    </lineage>
</organism>
<comment type="function">
    <text evidence="1">May be required for disulfide bond formation in some proteins.</text>
</comment>
<feature type="domain" description="Thioredoxin" evidence="8">
    <location>
        <begin position="21"/>
        <end position="200"/>
    </location>
</feature>
<dbReference type="Proteomes" id="UP000680348">
    <property type="component" value="Unassembled WGS sequence"/>
</dbReference>
<dbReference type="PANTHER" id="PTHR13887:SF14">
    <property type="entry name" value="DISULFIDE BOND FORMATION PROTEIN D"/>
    <property type="match status" value="1"/>
</dbReference>
<evidence type="ECO:0000259" key="8">
    <source>
        <dbReference type="PROSITE" id="PS51352"/>
    </source>
</evidence>
<dbReference type="Gene3D" id="3.40.30.10">
    <property type="entry name" value="Glutaredoxin"/>
    <property type="match status" value="1"/>
</dbReference>
<dbReference type="SUPFAM" id="SSF52833">
    <property type="entry name" value="Thioredoxin-like"/>
    <property type="match status" value="1"/>
</dbReference>
<dbReference type="InterPro" id="IPR012336">
    <property type="entry name" value="Thioredoxin-like_fold"/>
</dbReference>
<comment type="similarity">
    <text evidence="2">Belongs to the thioredoxin family. DsbA subfamily.</text>
</comment>
<gene>
    <name evidence="9" type="ORF">KEU06_28635</name>
</gene>
<keyword evidence="5" id="KW-1015">Disulfide bond</keyword>
<evidence type="ECO:0000313" key="10">
    <source>
        <dbReference type="Proteomes" id="UP000680348"/>
    </source>
</evidence>